<dbReference type="InterPro" id="IPR019554">
    <property type="entry name" value="Soluble_ligand-bd"/>
</dbReference>
<evidence type="ECO:0000259" key="17">
    <source>
        <dbReference type="Pfam" id="PF22461"/>
    </source>
</evidence>
<evidence type="ECO:0000256" key="6">
    <source>
        <dbReference type="ARBA" id="ARBA00022692"/>
    </source>
</evidence>
<evidence type="ECO:0000256" key="11">
    <source>
        <dbReference type="ARBA" id="ARBA00023136"/>
    </source>
</evidence>
<evidence type="ECO:0000256" key="10">
    <source>
        <dbReference type="ARBA" id="ARBA00023114"/>
    </source>
</evidence>
<protein>
    <submittedName>
        <fullName evidence="18">Capsule biosynthesis protein</fullName>
    </submittedName>
</protein>
<evidence type="ECO:0000256" key="9">
    <source>
        <dbReference type="ARBA" id="ARBA00023065"/>
    </source>
</evidence>
<comment type="subcellular location">
    <subcellularLocation>
        <location evidence="1">Cell outer membrane</location>
        <topology evidence="1">Multi-pass membrane protein</topology>
    </subcellularLocation>
</comment>
<evidence type="ECO:0000256" key="7">
    <source>
        <dbReference type="ARBA" id="ARBA00022729"/>
    </source>
</evidence>
<evidence type="ECO:0000259" key="16">
    <source>
        <dbReference type="Pfam" id="PF10531"/>
    </source>
</evidence>
<evidence type="ECO:0000256" key="12">
    <source>
        <dbReference type="ARBA" id="ARBA00023139"/>
    </source>
</evidence>
<dbReference type="GO" id="GO:0015159">
    <property type="term" value="F:polysaccharide transmembrane transporter activity"/>
    <property type="evidence" value="ECO:0007669"/>
    <property type="project" value="InterPro"/>
</dbReference>
<evidence type="ECO:0000256" key="3">
    <source>
        <dbReference type="ARBA" id="ARBA00022448"/>
    </source>
</evidence>
<keyword evidence="19" id="KW-1185">Reference proteome</keyword>
<sequence>MHHKLLFALAIVGILGGCSGLPSEGPSAMDISAADIESLPQTEYIFVPIDANSANVAGQYRLTEFSRNFKVGAPGNGQRLGVGDRIAVTIWEAGENGLFSTVNGKNTNVESVVDENGMIFIPYAGRMRVAGRTVETVRQNIEANLVDKAIQPQVLVNVKGNVSNSAVIVGDISKPGRYPISLRGTRILDLIAGAGGSKYPTYETVVTLKRKDRTATTVLENLFDYPGNNIFLSPNDNILLAHAPRSFTAFGAVDSTKEYRFESRTITLAEALARAGGLDDKRADAGGVFLFRFEDVEVARQLSDKVDLQAVSGYKVPVVYRLNFKDPKAFFYARYFELRDKDILYVANHPTAEFGKFLNIIQPGITSARSVDLITR</sequence>
<dbReference type="Pfam" id="PF02563">
    <property type="entry name" value="Poly_export"/>
    <property type="match status" value="1"/>
</dbReference>
<keyword evidence="7" id="KW-0732">Signal</keyword>
<evidence type="ECO:0000256" key="13">
    <source>
        <dbReference type="ARBA" id="ARBA00023237"/>
    </source>
</evidence>
<keyword evidence="8" id="KW-0625">Polysaccharide transport</keyword>
<keyword evidence="11" id="KW-0472">Membrane</keyword>
<dbReference type="OrthoDB" id="7198507at2"/>
<name>A0A327JU50_9HYPH</name>
<feature type="domain" description="SLBB" evidence="17">
    <location>
        <begin position="250"/>
        <end position="346"/>
    </location>
</feature>
<evidence type="ECO:0000313" key="19">
    <source>
        <dbReference type="Proteomes" id="UP000249299"/>
    </source>
</evidence>
<proteinExistence type="inferred from homology"/>
<dbReference type="InterPro" id="IPR054765">
    <property type="entry name" value="SLBB_dom"/>
</dbReference>
<feature type="domain" description="Polysaccharide export protein N-terminal" evidence="15">
    <location>
        <begin position="76"/>
        <end position="159"/>
    </location>
</feature>
<dbReference type="Gene3D" id="3.30.1950.10">
    <property type="entry name" value="wza like domain"/>
    <property type="match status" value="1"/>
</dbReference>
<dbReference type="Pfam" id="PF10531">
    <property type="entry name" value="SLBB"/>
    <property type="match status" value="1"/>
</dbReference>
<evidence type="ECO:0000256" key="8">
    <source>
        <dbReference type="ARBA" id="ARBA00023047"/>
    </source>
</evidence>
<evidence type="ECO:0000256" key="14">
    <source>
        <dbReference type="ARBA" id="ARBA00023288"/>
    </source>
</evidence>
<comment type="caution">
    <text evidence="18">The sequence shown here is derived from an EMBL/GenBank/DDBJ whole genome shotgun (WGS) entry which is preliminary data.</text>
</comment>
<keyword evidence="5" id="KW-0762">Sugar transport</keyword>
<dbReference type="GO" id="GO:0009279">
    <property type="term" value="C:cell outer membrane"/>
    <property type="evidence" value="ECO:0007669"/>
    <property type="project" value="UniProtKB-SubCell"/>
</dbReference>
<evidence type="ECO:0000256" key="4">
    <source>
        <dbReference type="ARBA" id="ARBA00022452"/>
    </source>
</evidence>
<keyword evidence="6" id="KW-0812">Transmembrane</keyword>
<keyword evidence="10" id="KW-0626">Porin</keyword>
<dbReference type="Pfam" id="PF22461">
    <property type="entry name" value="SLBB_2"/>
    <property type="match status" value="1"/>
</dbReference>
<evidence type="ECO:0000256" key="5">
    <source>
        <dbReference type="ARBA" id="ARBA00022597"/>
    </source>
</evidence>
<accession>A0A327JU50</accession>
<dbReference type="Gene3D" id="3.10.560.10">
    <property type="entry name" value="Outer membrane lipoprotein wza domain like"/>
    <property type="match status" value="2"/>
</dbReference>
<keyword evidence="4" id="KW-1134">Transmembrane beta strand</keyword>
<dbReference type="PROSITE" id="PS51257">
    <property type="entry name" value="PROKAR_LIPOPROTEIN"/>
    <property type="match status" value="1"/>
</dbReference>
<dbReference type="PANTHER" id="PTHR33619">
    <property type="entry name" value="POLYSACCHARIDE EXPORT PROTEIN GFCE-RELATED"/>
    <property type="match status" value="1"/>
</dbReference>
<dbReference type="GO" id="GO:0006811">
    <property type="term" value="P:monoatomic ion transport"/>
    <property type="evidence" value="ECO:0007669"/>
    <property type="project" value="UniProtKB-KW"/>
</dbReference>
<evidence type="ECO:0000259" key="15">
    <source>
        <dbReference type="Pfam" id="PF02563"/>
    </source>
</evidence>
<keyword evidence="13" id="KW-0998">Cell outer membrane</keyword>
<keyword evidence="14" id="KW-0449">Lipoprotein</keyword>
<reference evidence="18 19" key="1">
    <citation type="submission" date="2017-07" db="EMBL/GenBank/DDBJ databases">
        <title>Draft Genome Sequences of Select Purple Nonsulfur Bacteria.</title>
        <authorList>
            <person name="Lasarre B."/>
            <person name="Mckinlay J.B."/>
        </authorList>
    </citation>
    <scope>NUCLEOTIDE SEQUENCE [LARGE SCALE GENOMIC DNA]</scope>
    <source>
        <strain evidence="18 19">DSM 11290</strain>
    </source>
</reference>
<comment type="similarity">
    <text evidence="2">Belongs to the BexD/CtrA/VexA family.</text>
</comment>
<evidence type="ECO:0000256" key="1">
    <source>
        <dbReference type="ARBA" id="ARBA00004571"/>
    </source>
</evidence>
<feature type="domain" description="Soluble ligand binding" evidence="16">
    <location>
        <begin position="168"/>
        <end position="213"/>
    </location>
</feature>
<dbReference type="GO" id="GO:0046930">
    <property type="term" value="C:pore complex"/>
    <property type="evidence" value="ECO:0007669"/>
    <property type="project" value="UniProtKB-KW"/>
</dbReference>
<dbReference type="InterPro" id="IPR049712">
    <property type="entry name" value="Poly_export"/>
</dbReference>
<dbReference type="GO" id="GO:0015288">
    <property type="term" value="F:porin activity"/>
    <property type="evidence" value="ECO:0007669"/>
    <property type="project" value="UniProtKB-KW"/>
</dbReference>
<evidence type="ECO:0000256" key="2">
    <source>
        <dbReference type="ARBA" id="ARBA00009450"/>
    </source>
</evidence>
<dbReference type="PANTHER" id="PTHR33619:SF3">
    <property type="entry name" value="POLYSACCHARIDE EXPORT PROTEIN GFCE-RELATED"/>
    <property type="match status" value="1"/>
</dbReference>
<dbReference type="RefSeq" id="WP_111432991.1">
    <property type="nucleotide sequence ID" value="NZ_JACIGG010000005.1"/>
</dbReference>
<keyword evidence="12" id="KW-0564">Palmitate</keyword>
<keyword evidence="9" id="KW-0406">Ion transport</keyword>
<dbReference type="InterPro" id="IPR003715">
    <property type="entry name" value="Poly_export_N"/>
</dbReference>
<gene>
    <name evidence="18" type="ORF">CH339_03990</name>
</gene>
<dbReference type="EMBL" id="NPEV01000005">
    <property type="protein sequence ID" value="RAI29135.1"/>
    <property type="molecule type" value="Genomic_DNA"/>
</dbReference>
<dbReference type="Proteomes" id="UP000249299">
    <property type="component" value="Unassembled WGS sequence"/>
</dbReference>
<keyword evidence="3" id="KW-0813">Transport</keyword>
<dbReference type="AlphaFoldDB" id="A0A327JU50"/>
<organism evidence="18 19">
    <name type="scientific">Rhodobium orientis</name>
    <dbReference type="NCBI Taxonomy" id="34017"/>
    <lineage>
        <taxon>Bacteria</taxon>
        <taxon>Pseudomonadati</taxon>
        <taxon>Pseudomonadota</taxon>
        <taxon>Alphaproteobacteria</taxon>
        <taxon>Hyphomicrobiales</taxon>
        <taxon>Rhodobiaceae</taxon>
        <taxon>Rhodobium</taxon>
    </lineage>
</organism>
<evidence type="ECO:0000313" key="18">
    <source>
        <dbReference type="EMBL" id="RAI29135.1"/>
    </source>
</evidence>